<dbReference type="Proteomes" id="UP000011668">
    <property type="component" value="Unassembled WGS sequence"/>
</dbReference>
<protein>
    <submittedName>
        <fullName evidence="1">Uncharacterized protein</fullName>
    </submittedName>
</protein>
<dbReference type="AlphaFoldDB" id="L8WL14"/>
<comment type="caution">
    <text evidence="1">The sequence shown here is derived from an EMBL/GenBank/DDBJ whole genome shotgun (WGS) entry which is preliminary data.</text>
</comment>
<proteinExistence type="predicted"/>
<reference evidence="1 2" key="1">
    <citation type="journal article" date="2013" name="Nat. Commun.">
        <title>The evolution and pathogenic mechanisms of the rice sheath blight pathogen.</title>
        <authorList>
            <person name="Zheng A."/>
            <person name="Lin R."/>
            <person name="Xu L."/>
            <person name="Qin P."/>
            <person name="Tang C."/>
            <person name="Ai P."/>
            <person name="Zhang D."/>
            <person name="Liu Y."/>
            <person name="Sun Z."/>
            <person name="Feng H."/>
            <person name="Wang Y."/>
            <person name="Chen Y."/>
            <person name="Liang X."/>
            <person name="Fu R."/>
            <person name="Li Q."/>
            <person name="Zhang J."/>
            <person name="Yu X."/>
            <person name="Xie Z."/>
            <person name="Ding L."/>
            <person name="Guan P."/>
            <person name="Tang J."/>
            <person name="Liang Y."/>
            <person name="Wang S."/>
            <person name="Deng Q."/>
            <person name="Li S."/>
            <person name="Zhu J."/>
            <person name="Wang L."/>
            <person name="Liu H."/>
            <person name="Li P."/>
        </authorList>
    </citation>
    <scope>NUCLEOTIDE SEQUENCE [LARGE SCALE GENOMIC DNA]</scope>
    <source>
        <strain evidence="2">AG-1 IA</strain>
    </source>
</reference>
<evidence type="ECO:0000313" key="1">
    <source>
        <dbReference type="EMBL" id="ELU37432.1"/>
    </source>
</evidence>
<dbReference type="EMBL" id="AFRT01002648">
    <property type="protein sequence ID" value="ELU37432.1"/>
    <property type="molecule type" value="Genomic_DNA"/>
</dbReference>
<gene>
    <name evidence="1" type="ORF">AG1IA_08532</name>
</gene>
<name>L8WL14_THACA</name>
<organism evidence="1 2">
    <name type="scientific">Thanatephorus cucumeris (strain AG1-IA)</name>
    <name type="common">Rice sheath blight fungus</name>
    <name type="synonym">Rhizoctonia solani</name>
    <dbReference type="NCBI Taxonomy" id="983506"/>
    <lineage>
        <taxon>Eukaryota</taxon>
        <taxon>Fungi</taxon>
        <taxon>Dikarya</taxon>
        <taxon>Basidiomycota</taxon>
        <taxon>Agaricomycotina</taxon>
        <taxon>Agaricomycetes</taxon>
        <taxon>Cantharellales</taxon>
        <taxon>Ceratobasidiaceae</taxon>
        <taxon>Rhizoctonia</taxon>
        <taxon>Rhizoctonia solani AG-1</taxon>
    </lineage>
</organism>
<evidence type="ECO:0000313" key="2">
    <source>
        <dbReference type="Proteomes" id="UP000011668"/>
    </source>
</evidence>
<accession>L8WL14</accession>
<sequence length="73" mass="8075">MPDPPPPGHVRSTWYYRCSLAGAGAWPSPALQAHLTALPTALQTQEKLRSTDYKPIYSRRKTSGHAWVLNTAT</sequence>
<dbReference type="HOGENOM" id="CLU_2706523_0_0_1"/>
<keyword evidence="2" id="KW-1185">Reference proteome</keyword>